<dbReference type="SUPFAM" id="SSF48403">
    <property type="entry name" value="Ankyrin repeat"/>
    <property type="match status" value="1"/>
</dbReference>
<feature type="compositionally biased region" description="Basic residues" evidence="4">
    <location>
        <begin position="92"/>
        <end position="110"/>
    </location>
</feature>
<feature type="region of interest" description="Disordered" evidence="4">
    <location>
        <begin position="1"/>
        <end position="43"/>
    </location>
</feature>
<gene>
    <name evidence="7" type="ORF">CPLU01_09285</name>
</gene>
<keyword evidence="8" id="KW-1185">Reference proteome</keyword>
<feature type="transmembrane region" description="Helical" evidence="5">
    <location>
        <begin position="780"/>
        <end position="798"/>
    </location>
</feature>
<dbReference type="PROSITE" id="PS50088">
    <property type="entry name" value="ANK_REPEAT"/>
    <property type="match status" value="2"/>
</dbReference>
<keyword evidence="2 3" id="KW-0040">ANK repeat</keyword>
<feature type="domain" description="Clr5" evidence="6">
    <location>
        <begin position="42"/>
        <end position="94"/>
    </location>
</feature>
<dbReference type="InterPro" id="IPR002110">
    <property type="entry name" value="Ankyrin_rpt"/>
</dbReference>
<evidence type="ECO:0000256" key="2">
    <source>
        <dbReference type="ARBA" id="ARBA00023043"/>
    </source>
</evidence>
<evidence type="ECO:0000256" key="5">
    <source>
        <dbReference type="SAM" id="Phobius"/>
    </source>
</evidence>
<dbReference type="Gene3D" id="1.25.40.20">
    <property type="entry name" value="Ankyrin repeat-containing domain"/>
    <property type="match status" value="1"/>
</dbReference>
<dbReference type="SMART" id="SM00248">
    <property type="entry name" value="ANK"/>
    <property type="match status" value="2"/>
</dbReference>
<feature type="compositionally biased region" description="Basic residues" evidence="4">
    <location>
        <begin position="121"/>
        <end position="131"/>
    </location>
</feature>
<dbReference type="PROSITE" id="PS50297">
    <property type="entry name" value="ANK_REP_REGION"/>
    <property type="match status" value="2"/>
</dbReference>
<reference evidence="7" key="1">
    <citation type="journal article" date="2020" name="Phytopathology">
        <title>Genome Sequence Resources of Colletotrichum truncatum, C. plurivorum, C. musicola, and C. sojae: Four Species Pathogenic to Soybean (Glycine max).</title>
        <authorList>
            <person name="Rogerio F."/>
            <person name="Boufleur T.R."/>
            <person name="Ciampi-Guillardi M."/>
            <person name="Sukno S.A."/>
            <person name="Thon M.R."/>
            <person name="Massola Junior N.S."/>
            <person name="Baroncelli R."/>
        </authorList>
    </citation>
    <scope>NUCLEOTIDE SEQUENCE</scope>
    <source>
        <strain evidence="7">LFN00145</strain>
    </source>
</reference>
<feature type="region of interest" description="Disordered" evidence="4">
    <location>
        <begin position="239"/>
        <end position="264"/>
    </location>
</feature>
<dbReference type="PANTHER" id="PTHR24171:SF9">
    <property type="entry name" value="ANKYRIN REPEAT DOMAIN-CONTAINING PROTEIN 39"/>
    <property type="match status" value="1"/>
</dbReference>
<feature type="region of interest" description="Disordered" evidence="4">
    <location>
        <begin position="92"/>
        <end position="157"/>
    </location>
</feature>
<comment type="caution">
    <text evidence="7">The sequence shown here is derived from an EMBL/GenBank/DDBJ whole genome shotgun (WGS) entry which is preliminary data.</text>
</comment>
<evidence type="ECO:0000313" key="8">
    <source>
        <dbReference type="Proteomes" id="UP000654918"/>
    </source>
</evidence>
<feature type="repeat" description="ANK" evidence="3">
    <location>
        <begin position="530"/>
        <end position="553"/>
    </location>
</feature>
<dbReference type="InterPro" id="IPR036770">
    <property type="entry name" value="Ankyrin_rpt-contain_sf"/>
</dbReference>
<dbReference type="Proteomes" id="UP000654918">
    <property type="component" value="Unassembled WGS sequence"/>
</dbReference>
<evidence type="ECO:0000313" key="7">
    <source>
        <dbReference type="EMBL" id="KAF6827119.1"/>
    </source>
</evidence>
<accession>A0A8H6NBC0</accession>
<evidence type="ECO:0000256" key="3">
    <source>
        <dbReference type="PROSITE-ProRule" id="PRU00023"/>
    </source>
</evidence>
<dbReference type="PANTHER" id="PTHR24171">
    <property type="entry name" value="ANKYRIN REPEAT DOMAIN-CONTAINING PROTEIN 39-RELATED"/>
    <property type="match status" value="1"/>
</dbReference>
<evidence type="ECO:0000259" key="6">
    <source>
        <dbReference type="Pfam" id="PF14420"/>
    </source>
</evidence>
<evidence type="ECO:0000256" key="1">
    <source>
        <dbReference type="ARBA" id="ARBA00022737"/>
    </source>
</evidence>
<keyword evidence="5" id="KW-1133">Transmembrane helix</keyword>
<feature type="compositionally biased region" description="Basic and acidic residues" evidence="4">
    <location>
        <begin position="132"/>
        <end position="145"/>
    </location>
</feature>
<protein>
    <submittedName>
        <fullName evidence="7">Rolling pebbles-like protein</fullName>
    </submittedName>
</protein>
<feature type="repeat" description="ANK" evidence="3">
    <location>
        <begin position="557"/>
        <end position="589"/>
    </location>
</feature>
<organism evidence="7 8">
    <name type="scientific">Colletotrichum plurivorum</name>
    <dbReference type="NCBI Taxonomy" id="2175906"/>
    <lineage>
        <taxon>Eukaryota</taxon>
        <taxon>Fungi</taxon>
        <taxon>Dikarya</taxon>
        <taxon>Ascomycota</taxon>
        <taxon>Pezizomycotina</taxon>
        <taxon>Sordariomycetes</taxon>
        <taxon>Hypocreomycetidae</taxon>
        <taxon>Glomerellales</taxon>
        <taxon>Glomerellaceae</taxon>
        <taxon>Colletotrichum</taxon>
        <taxon>Colletotrichum orchidearum species complex</taxon>
    </lineage>
</organism>
<keyword evidence="5" id="KW-0812">Transmembrane</keyword>
<feature type="region of interest" description="Disordered" evidence="4">
    <location>
        <begin position="715"/>
        <end position="765"/>
    </location>
</feature>
<dbReference type="InterPro" id="IPR025676">
    <property type="entry name" value="Clr5_dom"/>
</dbReference>
<sequence length="850" mass="94832">MAMAASYTGWGGMSPGSQSANTATDTTDTPRSPQRRTQSYAEKDWDEKRQIIKYLFLGQDMPLPDVVEALSAEYDFHTNERMCKTRLKRWGFKKNSSKHRPSSFRSKRPVTSRATRDRIARRLGSKTKKRDTRLSDHPEAIEKTMEGPAGEVSSRSPISVPVATSPLPWTADAELSGFDHVADQDVLFQDPPCRSANHIAGEPSTSQRLNSKADSVPYPIECEWTTTILTPPRAPYGTVSPSPYSPKTWPPPVPTPAGRSGVTRRRSGLGEFKFRLMEELESGATYQTDILSDGSRVDVFDEKLCSLDCACRRPDHFPGAFAFQAYASGENLEITMFSSRFRRELLSILPEEDRPELEKPKFSGLVLLKNFYRIHHRIRDIGSEYTGASKETSEPLLELNLLWGSLFGDCNIISTLGFEQLHAKGFLTYDLWQYFQDMKLQSNIDRLDETFLEIDESESPENETLLCSDGSDCWCGAFPSMAQRSLEDYQKWMEKLVCDGKIDRLQSALQHSDGPWAPEPDDLHCYADWLHSAARKGHCGIVRLLLDHGADADGGTIDETPLFAAASGGHLDVVQLLLERGATADASNMFRDTWAAGLATMRNLCRGRAPPAVLDVIQFLCAAKAMEETLGHMLCEGYMAAFVSDLYRWQALFASLERTADLETYKDAVRSMWGVELEERADISADINVLGNFQSLASSLATRADVLLDDAFHNGSEPVENKTEGGEGHDYRETAWGTPSRNEDFQPAPPEPKPPDPLDRGQDLSLADKFDGGKTSAIELVVAYLVAGVAFAIFLIFLQEKLWKLTESLRTEFPPISTMSQRLVIFESEVVKGRSLVRIEGFCGDQLCWV</sequence>
<dbReference type="AlphaFoldDB" id="A0A8H6NBC0"/>
<dbReference type="Pfam" id="PF14420">
    <property type="entry name" value="Clr5"/>
    <property type="match status" value="1"/>
</dbReference>
<evidence type="ECO:0000256" key="4">
    <source>
        <dbReference type="SAM" id="MobiDB-lite"/>
    </source>
</evidence>
<dbReference type="Pfam" id="PF12796">
    <property type="entry name" value="Ank_2"/>
    <property type="match status" value="1"/>
</dbReference>
<proteinExistence type="predicted"/>
<feature type="compositionally biased region" description="Basic and acidic residues" evidence="4">
    <location>
        <begin position="753"/>
        <end position="765"/>
    </location>
</feature>
<keyword evidence="1" id="KW-0677">Repeat</keyword>
<feature type="compositionally biased region" description="Basic and acidic residues" evidence="4">
    <location>
        <begin position="719"/>
        <end position="733"/>
    </location>
</feature>
<feature type="compositionally biased region" description="Polar residues" evidence="4">
    <location>
        <begin position="15"/>
        <end position="40"/>
    </location>
</feature>
<keyword evidence="5" id="KW-0472">Membrane</keyword>
<dbReference type="EMBL" id="WIGO01000143">
    <property type="protein sequence ID" value="KAF6827119.1"/>
    <property type="molecule type" value="Genomic_DNA"/>
</dbReference>
<name>A0A8H6NBC0_9PEZI</name>